<accession>A0A9P7KE62</accession>
<dbReference type="EMBL" id="JABCKV010000067">
    <property type="protein sequence ID" value="KAG5644521.1"/>
    <property type="molecule type" value="Genomic_DNA"/>
</dbReference>
<feature type="region of interest" description="Disordered" evidence="1">
    <location>
        <begin position="268"/>
        <end position="331"/>
    </location>
</feature>
<feature type="region of interest" description="Disordered" evidence="1">
    <location>
        <begin position="182"/>
        <end position="215"/>
    </location>
</feature>
<feature type="compositionally biased region" description="Basic and acidic residues" evidence="1">
    <location>
        <begin position="285"/>
        <end position="303"/>
    </location>
</feature>
<dbReference type="AlphaFoldDB" id="A0A9P7KE62"/>
<reference evidence="3" key="2">
    <citation type="submission" date="2021-10" db="EMBL/GenBank/DDBJ databases">
        <title>Phylogenomics reveals ancestral predisposition of the termite-cultivated fungus Termitomyces towards a domesticated lifestyle.</title>
        <authorList>
            <person name="Auxier B."/>
            <person name="Grum-Grzhimaylo A."/>
            <person name="Cardenas M.E."/>
            <person name="Lodge J.D."/>
            <person name="Laessoe T."/>
            <person name="Pedersen O."/>
            <person name="Smith M.E."/>
            <person name="Kuyper T.W."/>
            <person name="Franco-Molano E.A."/>
            <person name="Baroni T.J."/>
            <person name="Aanen D.K."/>
        </authorList>
    </citation>
    <scope>NUCLEOTIDE SEQUENCE</scope>
    <source>
        <strain evidence="3">AP01</strain>
        <tissue evidence="3">Mycelium</tissue>
    </source>
</reference>
<sequence length="436" mass="47512">MAATDPAISIIQPTPPRPIGPLPTSHRLLYRGALSLPDSLLLLDGLTFTARLDSPSKNNQLLENPLALALETMRGRPSLRLMGVIKLHDGNVWWDESGGIEMDVHPNATLTRIYLENTFCLTPFASTSTSTSPCISDVGIKVALGDSDGPETTQIVIFARLQADNRTLKLVVARLTERPIPPPDPAFRLPRPDDPTPRKPPMFYGADARGGKVGAKRELKRMGSIGPLGPARELRRVASVSNVPAKRKKVVGANGTVADLGSGVRLGDGKTTSTSSGLFKVPDLPPHDKTVSKGKGKEVKGTRDVFGGVEADERPSQSSSKGKRKRPADEEVLAREGVVEMERANKDAIKRCTLDHLYKAKDPTNRTIDKSHPEFKDLFGWISRGVGYALRAHMKIQPVDETQMRQLVREHMNMYIGGTAIDPQDDAPRGMEVDIP</sequence>
<dbReference type="Pfam" id="PF18596">
    <property type="entry name" value="Sld7_C"/>
    <property type="match status" value="1"/>
</dbReference>
<dbReference type="InterPro" id="IPR041260">
    <property type="entry name" value="Sld7_C"/>
</dbReference>
<evidence type="ECO:0000256" key="1">
    <source>
        <dbReference type="SAM" id="MobiDB-lite"/>
    </source>
</evidence>
<keyword evidence="4" id="KW-1185">Reference proteome</keyword>
<evidence type="ECO:0000313" key="4">
    <source>
        <dbReference type="Proteomes" id="UP000775547"/>
    </source>
</evidence>
<proteinExistence type="predicted"/>
<comment type="caution">
    <text evidence="3">The sequence shown here is derived from an EMBL/GenBank/DDBJ whole genome shotgun (WGS) entry which is preliminary data.</text>
</comment>
<evidence type="ECO:0000259" key="2">
    <source>
        <dbReference type="Pfam" id="PF18596"/>
    </source>
</evidence>
<name>A0A9P7KE62_9AGAR</name>
<evidence type="ECO:0000313" key="3">
    <source>
        <dbReference type="EMBL" id="KAG5644521.1"/>
    </source>
</evidence>
<organism evidence="3 4">
    <name type="scientific">Asterophora parasitica</name>
    <dbReference type="NCBI Taxonomy" id="117018"/>
    <lineage>
        <taxon>Eukaryota</taxon>
        <taxon>Fungi</taxon>
        <taxon>Dikarya</taxon>
        <taxon>Basidiomycota</taxon>
        <taxon>Agaricomycotina</taxon>
        <taxon>Agaricomycetes</taxon>
        <taxon>Agaricomycetidae</taxon>
        <taxon>Agaricales</taxon>
        <taxon>Tricholomatineae</taxon>
        <taxon>Lyophyllaceae</taxon>
        <taxon>Asterophora</taxon>
    </lineage>
</organism>
<gene>
    <name evidence="3" type="ORF">DXG03_008263</name>
</gene>
<feature type="domain" description="Sld7 C-terminal" evidence="2">
    <location>
        <begin position="343"/>
        <end position="416"/>
    </location>
</feature>
<dbReference type="OrthoDB" id="5599874at2759"/>
<dbReference type="Proteomes" id="UP000775547">
    <property type="component" value="Unassembled WGS sequence"/>
</dbReference>
<reference evidence="3" key="1">
    <citation type="submission" date="2020-07" db="EMBL/GenBank/DDBJ databases">
        <authorList>
            <person name="Nieuwenhuis M."/>
            <person name="Van De Peppel L.J.J."/>
        </authorList>
    </citation>
    <scope>NUCLEOTIDE SEQUENCE</scope>
    <source>
        <strain evidence="3">AP01</strain>
        <tissue evidence="3">Mycelium</tissue>
    </source>
</reference>
<protein>
    <recommendedName>
        <fullName evidence="2">Sld7 C-terminal domain-containing protein</fullName>
    </recommendedName>
</protein>